<gene>
    <name evidence="1" type="ORF">MC7420_3561</name>
</gene>
<dbReference type="Proteomes" id="UP000003835">
    <property type="component" value="Unassembled WGS sequence"/>
</dbReference>
<name>B4VZY2_9CYAN</name>
<proteinExistence type="predicted"/>
<evidence type="ECO:0000313" key="2">
    <source>
        <dbReference type="Proteomes" id="UP000003835"/>
    </source>
</evidence>
<dbReference type="AlphaFoldDB" id="B4VZY2"/>
<organism evidence="1 2">
    <name type="scientific">Coleofasciculus chthonoplastes PCC 7420</name>
    <dbReference type="NCBI Taxonomy" id="118168"/>
    <lineage>
        <taxon>Bacteria</taxon>
        <taxon>Bacillati</taxon>
        <taxon>Cyanobacteriota</taxon>
        <taxon>Cyanophyceae</taxon>
        <taxon>Coleofasciculales</taxon>
        <taxon>Coleofasciculaceae</taxon>
        <taxon>Coleofasciculus</taxon>
    </lineage>
</organism>
<dbReference type="HOGENOM" id="CLU_2615911_0_0_3"/>
<dbReference type="eggNOG" id="COG4636">
    <property type="taxonomic scope" value="Bacteria"/>
</dbReference>
<sequence>MWLVQDRAFRWYILEQGKYRQQQADSLGMLSSPFLPGLRLDVQALLRGEMSRVLSIKSDTILCVPKVSRRKVNPSNLD</sequence>
<accession>B4VZY2</accession>
<protein>
    <submittedName>
        <fullName evidence="1">Uncharacterized protein</fullName>
    </submittedName>
</protein>
<evidence type="ECO:0000313" key="1">
    <source>
        <dbReference type="EMBL" id="EDX72489.1"/>
    </source>
</evidence>
<reference evidence="1 2" key="1">
    <citation type="submission" date="2008-07" db="EMBL/GenBank/DDBJ databases">
        <authorList>
            <person name="Tandeau de Marsac N."/>
            <person name="Ferriera S."/>
            <person name="Johnson J."/>
            <person name="Kravitz S."/>
            <person name="Beeson K."/>
            <person name="Sutton G."/>
            <person name="Rogers Y.-H."/>
            <person name="Friedman R."/>
            <person name="Frazier M."/>
            <person name="Venter J.C."/>
        </authorList>
    </citation>
    <scope>NUCLEOTIDE SEQUENCE [LARGE SCALE GENOMIC DNA]</scope>
    <source>
        <strain evidence="1 2">PCC 7420</strain>
    </source>
</reference>
<dbReference type="STRING" id="118168.MC7420_3561"/>
<keyword evidence="2" id="KW-1185">Reference proteome</keyword>
<dbReference type="EMBL" id="DS989864">
    <property type="protein sequence ID" value="EDX72489.1"/>
    <property type="molecule type" value="Genomic_DNA"/>
</dbReference>